<feature type="domain" description="Peptidoglycan binding-like" evidence="3">
    <location>
        <begin position="164"/>
        <end position="219"/>
    </location>
</feature>
<dbReference type="SMART" id="SM00671">
    <property type="entry name" value="SEL1"/>
    <property type="match status" value="1"/>
</dbReference>
<evidence type="ECO:0000256" key="2">
    <source>
        <dbReference type="SAM" id="Phobius"/>
    </source>
</evidence>
<keyword evidence="2" id="KW-0812">Transmembrane</keyword>
<proteinExistence type="predicted"/>
<dbReference type="EMBL" id="CP046415">
    <property type="protein sequence ID" value="QGT79179.1"/>
    <property type="molecule type" value="Genomic_DNA"/>
</dbReference>
<keyword evidence="5" id="KW-1185">Reference proteome</keyword>
<accession>A0A6I6CY94</accession>
<reference evidence="4 5" key="1">
    <citation type="submission" date="2019-11" db="EMBL/GenBank/DDBJ databases">
        <authorList>
            <person name="Zhang J."/>
            <person name="Sun C."/>
        </authorList>
    </citation>
    <scope>NUCLEOTIDE SEQUENCE [LARGE SCALE GENOMIC DNA]</scope>
    <source>
        <strain evidence="5">sp2</strain>
    </source>
</reference>
<sequence length="453" mass="50462">MLGSKDRSSRQHGRRQPCRSTGGATVITKTLTIGLVFAGSIGLASADFTQAMRHYDQQQYREALQEFRESADRGDAYSQYMLGRLHEAGNGTTQDFVQAHKWYNLAAANGHRHAAEARDLLAERMTARQVSQAQQAARDWQADGSTSSPTPSSSRPPVDSLSEQERVAEIQRELNRLGYDAGPTDGIMGERSRSAIRQYQADMGLYRDGRATADLLERLRQTKPEQVEHDDSPRVVLQDDFSDGNYRNNPSWTVLNGEFEVDRNGLRSIVDTTTANDRAMGGLNSDRPEDIGLAVLGMILEQRSGRQDEQTAPTQPARIITNAPVGNDFAMEMDLASREQPGQLEVGLFQGDRPDGTGYRLVYSAGSEPALALLRLVSGNAEVIARHDGRLDLEDGRFHRIAWTRDESGRMEVHVDDRRLLRVQDNGLRDPFQGVTLVNHGGDYSLRRIRLEE</sequence>
<feature type="transmembrane region" description="Helical" evidence="2">
    <location>
        <begin position="21"/>
        <end position="44"/>
    </location>
</feature>
<dbReference type="Gene3D" id="1.25.40.10">
    <property type="entry name" value="Tetratricopeptide repeat domain"/>
    <property type="match status" value="1"/>
</dbReference>
<dbReference type="Pfam" id="PF08238">
    <property type="entry name" value="Sel1"/>
    <property type="match status" value="1"/>
</dbReference>
<dbReference type="InterPro" id="IPR006597">
    <property type="entry name" value="Sel1-like"/>
</dbReference>
<dbReference type="AlphaFoldDB" id="A0A6I6CY94"/>
<dbReference type="Pfam" id="PF01471">
    <property type="entry name" value="PG_binding_1"/>
    <property type="match status" value="1"/>
</dbReference>
<feature type="compositionally biased region" description="Low complexity" evidence="1">
    <location>
        <begin position="127"/>
        <end position="157"/>
    </location>
</feature>
<dbReference type="KEGG" id="ghl:GM160_09930"/>
<dbReference type="SUPFAM" id="SSF47090">
    <property type="entry name" value="PGBD-like"/>
    <property type="match status" value="1"/>
</dbReference>
<dbReference type="InterPro" id="IPR036366">
    <property type="entry name" value="PGBDSf"/>
</dbReference>
<evidence type="ECO:0000256" key="1">
    <source>
        <dbReference type="SAM" id="MobiDB-lite"/>
    </source>
</evidence>
<dbReference type="InterPro" id="IPR002477">
    <property type="entry name" value="Peptidoglycan-bd-like"/>
</dbReference>
<name>A0A6I6CY94_9GAMM</name>
<keyword evidence="2" id="KW-0472">Membrane</keyword>
<feature type="region of interest" description="Disordered" evidence="1">
    <location>
        <begin position="1"/>
        <end position="22"/>
    </location>
</feature>
<dbReference type="InterPro" id="IPR011990">
    <property type="entry name" value="TPR-like_helical_dom_sf"/>
</dbReference>
<feature type="region of interest" description="Disordered" evidence="1">
    <location>
        <begin position="126"/>
        <end position="165"/>
    </location>
</feature>
<keyword evidence="2" id="KW-1133">Transmembrane helix</keyword>
<dbReference type="Proteomes" id="UP000427716">
    <property type="component" value="Chromosome"/>
</dbReference>
<dbReference type="SUPFAM" id="SSF81901">
    <property type="entry name" value="HCP-like"/>
    <property type="match status" value="1"/>
</dbReference>
<evidence type="ECO:0000259" key="3">
    <source>
        <dbReference type="Pfam" id="PF01471"/>
    </source>
</evidence>
<dbReference type="Gene3D" id="2.60.120.560">
    <property type="entry name" value="Exo-inulinase, domain 1"/>
    <property type="match status" value="1"/>
</dbReference>
<gene>
    <name evidence="4" type="ORF">GM160_09930</name>
</gene>
<protein>
    <recommendedName>
        <fullName evidence="3">Peptidoglycan binding-like domain-containing protein</fullName>
    </recommendedName>
</protein>
<dbReference type="Gene3D" id="1.10.101.10">
    <property type="entry name" value="PGBD-like superfamily/PGBD"/>
    <property type="match status" value="1"/>
</dbReference>
<organism evidence="4 5">
    <name type="scientific">Guyparkeria halophila</name>
    <dbReference type="NCBI Taxonomy" id="47960"/>
    <lineage>
        <taxon>Bacteria</taxon>
        <taxon>Pseudomonadati</taxon>
        <taxon>Pseudomonadota</taxon>
        <taxon>Gammaproteobacteria</taxon>
        <taxon>Chromatiales</taxon>
        <taxon>Thioalkalibacteraceae</taxon>
        <taxon>Guyparkeria</taxon>
    </lineage>
</organism>
<evidence type="ECO:0000313" key="5">
    <source>
        <dbReference type="Proteomes" id="UP000427716"/>
    </source>
</evidence>
<dbReference type="InterPro" id="IPR036365">
    <property type="entry name" value="PGBD-like_sf"/>
</dbReference>
<evidence type="ECO:0000313" key="4">
    <source>
        <dbReference type="EMBL" id="QGT79179.1"/>
    </source>
</evidence>